<comment type="caution">
    <text evidence="3">The sequence shown here is derived from an EMBL/GenBank/DDBJ whole genome shotgun (WGS) entry which is preliminary data.</text>
</comment>
<keyword evidence="1 3" id="KW-0808">Transferase</keyword>
<evidence type="ECO:0000259" key="2">
    <source>
        <dbReference type="SMART" id="SM00672"/>
    </source>
</evidence>
<accession>A0ABT1BNL8</accession>
<sequence length="381" mass="43464">MTWLDDQIKFRWADIPEDRALVLSASGLDACRRISHIGVLDLDGLRYFTPTQGGVRSKWDESGQMFVENGPPQHAGLARRQTRFANLCHDWKLSGKFATNWHDAQGWDYQQSLPELNGVPLIQFCRRRSQRGQVVLMPLAWNYMGPGGPNLPISPDPLPFQHKADKVVWRGRCTGTARLEGTDLWWAVSSFREGRESLTEKYLPQMARWRVAHALKDSRIADVKFTLNEQELSVLPKIPLLQDLMSGLVGERLTQQEQQQAKFLLVVDGNDIGSNKYWSLLSNSVTLMVESEWETALDAGLEPWVHYVPVPPEREAIEATVADLLHRPQQCEDIIRAAHALLRQQLDLPLREAADYVTLHRYQQQVLCCAGLPMKWSLARR</sequence>
<dbReference type="PANTHER" id="PTHR12203">
    <property type="entry name" value="KDEL LYS-ASP-GLU-LEU CONTAINING - RELATED"/>
    <property type="match status" value="1"/>
</dbReference>
<dbReference type="GO" id="GO:0016740">
    <property type="term" value="F:transferase activity"/>
    <property type="evidence" value="ECO:0007669"/>
    <property type="project" value="UniProtKB-KW"/>
</dbReference>
<dbReference type="Pfam" id="PF05686">
    <property type="entry name" value="Glyco_transf_90"/>
    <property type="match status" value="1"/>
</dbReference>
<dbReference type="EMBL" id="JAMXMC010000007">
    <property type="protein sequence ID" value="MCO5977791.1"/>
    <property type="molecule type" value="Genomic_DNA"/>
</dbReference>
<dbReference type="SMART" id="SM00672">
    <property type="entry name" value="CAP10"/>
    <property type="match status" value="1"/>
</dbReference>
<gene>
    <name evidence="3" type="ORF">M0L44_13865</name>
</gene>
<dbReference type="RefSeq" id="WP_252770305.1">
    <property type="nucleotide sequence ID" value="NZ_JAMXMC010000007.1"/>
</dbReference>
<feature type="domain" description="Glycosyl transferase CAP10" evidence="2">
    <location>
        <begin position="151"/>
        <end position="363"/>
    </location>
</feature>
<evidence type="ECO:0000256" key="1">
    <source>
        <dbReference type="ARBA" id="ARBA00022679"/>
    </source>
</evidence>
<reference evidence="3 4" key="1">
    <citation type="submission" date="2022-06" db="EMBL/GenBank/DDBJ databases">
        <title>Ideonella sp. NS12-5 Genome sequencing and assembly.</title>
        <authorList>
            <person name="Jung Y."/>
        </authorList>
    </citation>
    <scope>NUCLEOTIDE SEQUENCE [LARGE SCALE GENOMIC DNA]</scope>
    <source>
        <strain evidence="3 4">NS12-5</strain>
    </source>
</reference>
<organism evidence="3 4">
    <name type="scientific">Ideonella oryzae</name>
    <dbReference type="NCBI Taxonomy" id="2937441"/>
    <lineage>
        <taxon>Bacteria</taxon>
        <taxon>Pseudomonadati</taxon>
        <taxon>Pseudomonadota</taxon>
        <taxon>Betaproteobacteria</taxon>
        <taxon>Burkholderiales</taxon>
        <taxon>Sphaerotilaceae</taxon>
        <taxon>Ideonella</taxon>
    </lineage>
</organism>
<proteinExistence type="predicted"/>
<name>A0ABT1BNL8_9BURK</name>
<keyword evidence="4" id="KW-1185">Reference proteome</keyword>
<dbReference type="InterPro" id="IPR051091">
    <property type="entry name" value="O-Glucosyltr/Glycosyltrsf_90"/>
</dbReference>
<evidence type="ECO:0000313" key="3">
    <source>
        <dbReference type="EMBL" id="MCO5977791.1"/>
    </source>
</evidence>
<dbReference type="PANTHER" id="PTHR12203:SF35">
    <property type="entry name" value="PROTEIN O-GLUCOSYLTRANSFERASE 1"/>
    <property type="match status" value="1"/>
</dbReference>
<dbReference type="Proteomes" id="UP001204851">
    <property type="component" value="Unassembled WGS sequence"/>
</dbReference>
<dbReference type="InterPro" id="IPR006598">
    <property type="entry name" value="CAP10"/>
</dbReference>
<protein>
    <submittedName>
        <fullName evidence="3">Glycosyl transferase family 90</fullName>
    </submittedName>
</protein>
<evidence type="ECO:0000313" key="4">
    <source>
        <dbReference type="Proteomes" id="UP001204851"/>
    </source>
</evidence>